<comment type="caution">
    <text evidence="2">The sequence shown here is derived from an EMBL/GenBank/DDBJ whole genome shotgun (WGS) entry which is preliminary data.</text>
</comment>
<accession>A0A7X2NE22</accession>
<evidence type="ECO:0000313" key="3">
    <source>
        <dbReference type="Proteomes" id="UP000461754"/>
    </source>
</evidence>
<gene>
    <name evidence="2" type="ORF">FYJ52_00445</name>
</gene>
<dbReference type="RefSeq" id="WP_154575299.1">
    <property type="nucleotide sequence ID" value="NZ_VUMO01000001.1"/>
</dbReference>
<name>A0A7X2NE22_9FIRM</name>
<proteinExistence type="predicted"/>
<dbReference type="Proteomes" id="UP000461754">
    <property type="component" value="Unassembled WGS sequence"/>
</dbReference>
<evidence type="ECO:0000313" key="2">
    <source>
        <dbReference type="EMBL" id="MSS18889.1"/>
    </source>
</evidence>
<dbReference type="EMBL" id="VUMO01000001">
    <property type="protein sequence ID" value="MSS18889.1"/>
    <property type="molecule type" value="Genomic_DNA"/>
</dbReference>
<dbReference type="InterPro" id="IPR025400">
    <property type="entry name" value="Lin1244/Lin1753-like_N"/>
</dbReference>
<organism evidence="2 3">
    <name type="scientific">Pseudoramibacter porci</name>
    <dbReference type="NCBI Taxonomy" id="2606631"/>
    <lineage>
        <taxon>Bacteria</taxon>
        <taxon>Bacillati</taxon>
        <taxon>Bacillota</taxon>
        <taxon>Clostridia</taxon>
        <taxon>Eubacteriales</taxon>
        <taxon>Eubacteriaceae</taxon>
        <taxon>Pseudoramibacter</taxon>
    </lineage>
</organism>
<dbReference type="AlphaFoldDB" id="A0A7X2NE22"/>
<keyword evidence="3" id="KW-1185">Reference proteome</keyword>
<protein>
    <submittedName>
        <fullName evidence="2">DUF4373 domain-containing protein</fullName>
    </submittedName>
</protein>
<dbReference type="Pfam" id="PF14297">
    <property type="entry name" value="Lin1244_N"/>
    <property type="match status" value="1"/>
</dbReference>
<sequence>MASKRGRPRKTGLDWFPFELGLLTDRKFRVPRAHHGPAAALTYLALLTLIYQDKGYYLDYCESEREDVALDVSDLISGRDRVKPEEIMAIIEELAERALFDKDCFAAGVLTSRRIQKTYYNAVSERKSANINWDIWLLSEADMRDINQTGLILKCYLQAHEKLEIGNNRPNNSQSKLKEKITNQTTVQNKTTKNTIPDNLTEDEVVENDEEISVMPPSGISGAVAPHDNGLQKIADLWNFHVAQVTDLATVRDVDHWSRKRTKQVRALVESEGEANVFDAFDQVAASDFLTGRSGKWRCDFDWVIQPDNFQKIVEGRYSNAQTVEPKGTFYDRLARGEI</sequence>
<dbReference type="PANTHER" id="PTHR39196:SF1">
    <property type="entry name" value="PRIMOSOME, DNAD SUBUNIT"/>
    <property type="match status" value="1"/>
</dbReference>
<reference evidence="2 3" key="1">
    <citation type="submission" date="2019-08" db="EMBL/GenBank/DDBJ databases">
        <title>In-depth cultivation of the pig gut microbiome towards novel bacterial diversity and tailored functional studies.</title>
        <authorList>
            <person name="Wylensek D."/>
            <person name="Hitch T.C.A."/>
            <person name="Clavel T."/>
        </authorList>
    </citation>
    <scope>NUCLEOTIDE SEQUENCE [LARGE SCALE GENOMIC DNA]</scope>
    <source>
        <strain evidence="2 3">RF-744-FAT-4</strain>
    </source>
</reference>
<feature type="domain" description="Lin1244/Lin1753-like N-terminal" evidence="1">
    <location>
        <begin position="15"/>
        <end position="115"/>
    </location>
</feature>
<dbReference type="PANTHER" id="PTHR39196">
    <property type="entry name" value="PRIMOSOME, DNAD SUBUNIT"/>
    <property type="match status" value="1"/>
</dbReference>
<evidence type="ECO:0000259" key="1">
    <source>
        <dbReference type="Pfam" id="PF14297"/>
    </source>
</evidence>